<dbReference type="PANTHER" id="PTHR21581">
    <property type="entry name" value="D-ALANYL-D-ALANINE CARBOXYPEPTIDASE"/>
    <property type="match status" value="1"/>
</dbReference>
<dbReference type="Proteomes" id="UP000431269">
    <property type="component" value="Chromosome"/>
</dbReference>
<dbReference type="EMBL" id="CP047045">
    <property type="protein sequence ID" value="QGZ94614.1"/>
    <property type="molecule type" value="Genomic_DNA"/>
</dbReference>
<feature type="binding site" evidence="8">
    <location>
        <position position="227"/>
    </location>
    <ligand>
        <name>substrate</name>
    </ligand>
</feature>
<evidence type="ECO:0000256" key="10">
    <source>
        <dbReference type="SAM" id="MobiDB-lite"/>
    </source>
</evidence>
<keyword evidence="13" id="KW-0645">Protease</keyword>
<feature type="compositionally biased region" description="Acidic residues" evidence="10">
    <location>
        <begin position="342"/>
        <end position="352"/>
    </location>
</feature>
<evidence type="ECO:0000256" key="8">
    <source>
        <dbReference type="PIRSR" id="PIRSR618044-2"/>
    </source>
</evidence>
<dbReference type="GO" id="GO:0009002">
    <property type="term" value="F:serine-type D-Ala-D-Ala carboxypeptidase activity"/>
    <property type="evidence" value="ECO:0007669"/>
    <property type="project" value="UniProtKB-EC"/>
</dbReference>
<keyword evidence="3 13" id="KW-0378">Hydrolase</keyword>
<evidence type="ECO:0000256" key="6">
    <source>
        <dbReference type="ARBA" id="ARBA00023316"/>
    </source>
</evidence>
<feature type="domain" description="Peptidase S11 D-alanyl-D-alanine carboxypeptidase A N-terminal" evidence="12">
    <location>
        <begin position="34"/>
        <end position="257"/>
    </location>
</feature>
<gene>
    <name evidence="13" type="primary">dacD</name>
    <name evidence="13" type="ORF">DSM104635_01434</name>
</gene>
<dbReference type="GO" id="GO:0009252">
    <property type="term" value="P:peptidoglycan biosynthetic process"/>
    <property type="evidence" value="ECO:0007669"/>
    <property type="project" value="UniProtKB-KW"/>
</dbReference>
<comment type="similarity">
    <text evidence="1 9">Belongs to the peptidase S11 family.</text>
</comment>
<feature type="signal peptide" evidence="11">
    <location>
        <begin position="1"/>
        <end position="30"/>
    </location>
</feature>
<keyword evidence="13" id="KW-0121">Carboxypeptidase</keyword>
<reference evidence="14" key="1">
    <citation type="submission" date="2019-12" db="EMBL/GenBank/DDBJ databases">
        <title>Complete genome of Terracaulis silvestris 0127_4.</title>
        <authorList>
            <person name="Vieira S."/>
            <person name="Riedel T."/>
            <person name="Sproer C."/>
            <person name="Pascual J."/>
            <person name="Boedeker C."/>
            <person name="Overmann J."/>
        </authorList>
    </citation>
    <scope>NUCLEOTIDE SEQUENCE [LARGE SCALE GENOMIC DNA]</scope>
    <source>
        <strain evidence="14">0127_4</strain>
    </source>
</reference>
<name>A0A6I6MNW2_9CAUL</name>
<dbReference type="RefSeq" id="WP_158765539.1">
    <property type="nucleotide sequence ID" value="NZ_CP047045.1"/>
</dbReference>
<evidence type="ECO:0000313" key="14">
    <source>
        <dbReference type="Proteomes" id="UP000431269"/>
    </source>
</evidence>
<evidence type="ECO:0000256" key="4">
    <source>
        <dbReference type="ARBA" id="ARBA00022960"/>
    </source>
</evidence>
<keyword evidence="5" id="KW-0573">Peptidoglycan synthesis</keyword>
<feature type="active site" description="Proton acceptor" evidence="7">
    <location>
        <position position="63"/>
    </location>
</feature>
<evidence type="ECO:0000256" key="11">
    <source>
        <dbReference type="SAM" id="SignalP"/>
    </source>
</evidence>
<evidence type="ECO:0000256" key="3">
    <source>
        <dbReference type="ARBA" id="ARBA00022801"/>
    </source>
</evidence>
<sequence>MKSAGLFKVRIVVGALAAAVALGAAVPAMAQDRYSAIVMDARTNEVLLEDQADAGRYPASLTKMMTLYMIFEALERGDITMDTRWTASRNASRQPPSRLGLACSRRRGCDSITVEQAIRALVVQSANDVATLTAERLGGSEARFAANMTARARELGLTETRFANASGLPDTRHRTTARDMATLSQALWRDFPEHYHVFQTPSFAWRRTSGRNHNRLLGQIEGVDGIKTGYTRASGFNLATMAERDGRRVIVVVLGGESAAARDAQVAYLIEGAYQEFARRADPNAATFASLPSRRLDVQLAPSAVTASAPSSPGSPYATYQGMVVETLSPVRTPLEPIGQGDEGEDSTEESE</sequence>
<evidence type="ECO:0000256" key="5">
    <source>
        <dbReference type="ARBA" id="ARBA00022984"/>
    </source>
</evidence>
<evidence type="ECO:0000256" key="9">
    <source>
        <dbReference type="RuleBase" id="RU004016"/>
    </source>
</evidence>
<dbReference type="GO" id="GO:0006508">
    <property type="term" value="P:proteolysis"/>
    <property type="evidence" value="ECO:0007669"/>
    <property type="project" value="InterPro"/>
</dbReference>
<evidence type="ECO:0000259" key="12">
    <source>
        <dbReference type="Pfam" id="PF00768"/>
    </source>
</evidence>
<protein>
    <submittedName>
        <fullName evidence="13">D-alanyl-D-alanine carboxypeptidase DacD</fullName>
        <ecNumber evidence="13">3.4.16.4</ecNumber>
    </submittedName>
</protein>
<dbReference type="KEGG" id="tsv:DSM104635_01434"/>
<dbReference type="PRINTS" id="PR00725">
    <property type="entry name" value="DADACBPTASE1"/>
</dbReference>
<dbReference type="PANTHER" id="PTHR21581:SF6">
    <property type="entry name" value="TRAFFICKING PROTEIN PARTICLE COMPLEX SUBUNIT 12"/>
    <property type="match status" value="1"/>
</dbReference>
<dbReference type="GO" id="GO:0071555">
    <property type="term" value="P:cell wall organization"/>
    <property type="evidence" value="ECO:0007669"/>
    <property type="project" value="UniProtKB-KW"/>
</dbReference>
<dbReference type="EC" id="3.4.16.4" evidence="13"/>
<evidence type="ECO:0000256" key="1">
    <source>
        <dbReference type="ARBA" id="ARBA00007164"/>
    </source>
</evidence>
<dbReference type="Gene3D" id="3.40.710.10">
    <property type="entry name" value="DD-peptidase/beta-lactamase superfamily"/>
    <property type="match status" value="1"/>
</dbReference>
<proteinExistence type="inferred from homology"/>
<dbReference type="InterPro" id="IPR012338">
    <property type="entry name" value="Beta-lactam/transpept-like"/>
</dbReference>
<keyword evidence="4" id="KW-0133">Cell shape</keyword>
<evidence type="ECO:0000256" key="7">
    <source>
        <dbReference type="PIRSR" id="PIRSR618044-1"/>
    </source>
</evidence>
<dbReference type="InterPro" id="IPR018044">
    <property type="entry name" value="Peptidase_S11"/>
</dbReference>
<keyword evidence="6" id="KW-0961">Cell wall biogenesis/degradation</keyword>
<dbReference type="AlphaFoldDB" id="A0A6I6MNW2"/>
<feature type="region of interest" description="Disordered" evidence="10">
    <location>
        <begin position="329"/>
        <end position="352"/>
    </location>
</feature>
<accession>A0A6I6MNW2</accession>
<organism evidence="13 14">
    <name type="scientific">Terricaulis silvestris</name>
    <dbReference type="NCBI Taxonomy" id="2686094"/>
    <lineage>
        <taxon>Bacteria</taxon>
        <taxon>Pseudomonadati</taxon>
        <taxon>Pseudomonadota</taxon>
        <taxon>Alphaproteobacteria</taxon>
        <taxon>Caulobacterales</taxon>
        <taxon>Caulobacteraceae</taxon>
        <taxon>Terricaulis</taxon>
    </lineage>
</organism>
<dbReference type="GO" id="GO:0008360">
    <property type="term" value="P:regulation of cell shape"/>
    <property type="evidence" value="ECO:0007669"/>
    <property type="project" value="UniProtKB-KW"/>
</dbReference>
<evidence type="ECO:0000313" key="13">
    <source>
        <dbReference type="EMBL" id="QGZ94614.1"/>
    </source>
</evidence>
<dbReference type="SUPFAM" id="SSF56601">
    <property type="entry name" value="beta-lactamase/transpeptidase-like"/>
    <property type="match status" value="1"/>
</dbReference>
<feature type="active site" evidence="7">
    <location>
        <position position="125"/>
    </location>
</feature>
<evidence type="ECO:0000256" key="2">
    <source>
        <dbReference type="ARBA" id="ARBA00022729"/>
    </source>
</evidence>
<dbReference type="InterPro" id="IPR001967">
    <property type="entry name" value="Peptidase_S11_N"/>
</dbReference>
<keyword evidence="2 11" id="KW-0732">Signal</keyword>
<feature type="chain" id="PRO_5026209206" evidence="11">
    <location>
        <begin position="31"/>
        <end position="352"/>
    </location>
</feature>
<dbReference type="Pfam" id="PF00768">
    <property type="entry name" value="Peptidase_S11"/>
    <property type="match status" value="1"/>
</dbReference>
<feature type="active site" description="Acyl-ester intermediate" evidence="7">
    <location>
        <position position="60"/>
    </location>
</feature>
<keyword evidence="14" id="KW-1185">Reference proteome</keyword>